<gene>
    <name evidence="4" type="ORF">FHG66_05250</name>
</gene>
<evidence type="ECO:0000256" key="3">
    <source>
        <dbReference type="SAM" id="Phobius"/>
    </source>
</evidence>
<feature type="transmembrane region" description="Helical" evidence="3">
    <location>
        <begin position="147"/>
        <end position="169"/>
    </location>
</feature>
<evidence type="ECO:0000256" key="2">
    <source>
        <dbReference type="SAM" id="MobiDB-lite"/>
    </source>
</evidence>
<keyword evidence="4" id="KW-0282">Flagellum</keyword>
<dbReference type="PANTHER" id="PTHR30531:SF12">
    <property type="entry name" value="FLAGELLAR BIOSYNTHETIC PROTEIN FLHB"/>
    <property type="match status" value="1"/>
</dbReference>
<feature type="transmembrane region" description="Helical" evidence="3">
    <location>
        <begin position="43"/>
        <end position="63"/>
    </location>
</feature>
<keyword evidence="5" id="KW-1185">Reference proteome</keyword>
<keyword evidence="4" id="KW-0966">Cell projection</keyword>
<keyword evidence="4" id="KW-0969">Cilium</keyword>
<feature type="transmembrane region" description="Helical" evidence="3">
    <location>
        <begin position="189"/>
        <end position="215"/>
    </location>
</feature>
<feature type="transmembrane region" description="Helical" evidence="3">
    <location>
        <begin position="107"/>
        <end position="126"/>
    </location>
</feature>
<feature type="compositionally biased region" description="Basic and acidic residues" evidence="2">
    <location>
        <begin position="10"/>
        <end position="28"/>
    </location>
</feature>
<comment type="caution">
    <text evidence="4">The sequence shown here is derived from an EMBL/GenBank/DDBJ whole genome shotgun (WGS) entry which is preliminary data.</text>
</comment>
<keyword evidence="3" id="KW-0812">Transmembrane</keyword>
<dbReference type="Gene3D" id="6.10.250.2080">
    <property type="match status" value="1"/>
</dbReference>
<accession>A0A5C4MZ92</accession>
<dbReference type="GO" id="GO:0009306">
    <property type="term" value="P:protein secretion"/>
    <property type="evidence" value="ECO:0007669"/>
    <property type="project" value="InterPro"/>
</dbReference>
<dbReference type="SUPFAM" id="SSF160544">
    <property type="entry name" value="EscU C-terminal domain-like"/>
    <property type="match status" value="1"/>
</dbReference>
<sequence>MSQGEEDETEKSFEPSQKRLDDARKRGDVPQSPDLVTAASYGGFYMAASAFGAGSLLSLGALLKTLLSQAAPLSEQVFTGSPQPFWAAILGQTAAASWPWFAIPAIAALLCLVAQQSIVIAPDKLVPKLSRISPMAQAKNKFGKEGIVAFGKGLFKIGLFGAVLGITLAESTPRLIGTAAQEPGMATLLLLEIALDLMARVVLVALALGLADLVWQRISFQQRHMMSRKEMTDEMKESEGDPHLKQQRRQKGISIAMNQMLNDVPTASVVIVNPTHYAVALKWDRATGGAPVCVAKGVDDVAARIRERAMAAGVPIRRDPPTARAIYASVEIGQQVGRPEWRAVAAAIRFADRLRAKAKGVSR</sequence>
<dbReference type="Proteomes" id="UP000305887">
    <property type="component" value="Unassembled WGS sequence"/>
</dbReference>
<dbReference type="PRINTS" id="PR00950">
    <property type="entry name" value="TYPE3IMSPROT"/>
</dbReference>
<protein>
    <submittedName>
        <fullName evidence="4">Flagellar biosynthesis protein FlhB</fullName>
    </submittedName>
</protein>
<dbReference type="EMBL" id="VDFU01000004">
    <property type="protein sequence ID" value="TNC51570.1"/>
    <property type="molecule type" value="Genomic_DNA"/>
</dbReference>
<name>A0A5C4MZ92_9RHOB</name>
<keyword evidence="3" id="KW-1133">Transmembrane helix</keyword>
<dbReference type="GO" id="GO:0005886">
    <property type="term" value="C:plasma membrane"/>
    <property type="evidence" value="ECO:0007669"/>
    <property type="project" value="TreeGrafter"/>
</dbReference>
<dbReference type="OrthoDB" id="9807950at2"/>
<dbReference type="Gene3D" id="3.40.1690.10">
    <property type="entry name" value="secretion proteins EscU"/>
    <property type="match status" value="1"/>
</dbReference>
<comment type="similarity">
    <text evidence="1">Belongs to the type III secretion exporter family.</text>
</comment>
<dbReference type="RefSeq" id="WP_139075687.1">
    <property type="nucleotide sequence ID" value="NZ_VDFU01000004.1"/>
</dbReference>
<dbReference type="InterPro" id="IPR029025">
    <property type="entry name" value="T3SS_substrate_exporter_C"/>
</dbReference>
<organism evidence="4 5">
    <name type="scientific">Rubellimicrobium rubrum</name>
    <dbReference type="NCBI Taxonomy" id="2585369"/>
    <lineage>
        <taxon>Bacteria</taxon>
        <taxon>Pseudomonadati</taxon>
        <taxon>Pseudomonadota</taxon>
        <taxon>Alphaproteobacteria</taxon>
        <taxon>Rhodobacterales</taxon>
        <taxon>Roseobacteraceae</taxon>
        <taxon>Rubellimicrobium</taxon>
    </lineage>
</organism>
<proteinExistence type="inferred from homology"/>
<keyword evidence="3" id="KW-0472">Membrane</keyword>
<evidence type="ECO:0000313" key="4">
    <source>
        <dbReference type="EMBL" id="TNC51570.1"/>
    </source>
</evidence>
<feature type="region of interest" description="Disordered" evidence="2">
    <location>
        <begin position="1"/>
        <end position="31"/>
    </location>
</feature>
<reference evidence="4 5" key="1">
    <citation type="submission" date="2019-06" db="EMBL/GenBank/DDBJ databases">
        <title>YIM 131921 draft genome.</title>
        <authorList>
            <person name="Jiang L."/>
        </authorList>
    </citation>
    <scope>NUCLEOTIDE SEQUENCE [LARGE SCALE GENOMIC DNA]</scope>
    <source>
        <strain evidence="4 5">YIM 131921</strain>
    </source>
</reference>
<dbReference type="InterPro" id="IPR006135">
    <property type="entry name" value="T3SS_substrate_exporter"/>
</dbReference>
<dbReference type="AlphaFoldDB" id="A0A5C4MZ92"/>
<evidence type="ECO:0000313" key="5">
    <source>
        <dbReference type="Proteomes" id="UP000305887"/>
    </source>
</evidence>
<dbReference type="Pfam" id="PF01312">
    <property type="entry name" value="Bac_export_2"/>
    <property type="match status" value="1"/>
</dbReference>
<dbReference type="PANTHER" id="PTHR30531">
    <property type="entry name" value="FLAGELLAR BIOSYNTHETIC PROTEIN FLHB"/>
    <property type="match status" value="1"/>
</dbReference>
<evidence type="ECO:0000256" key="1">
    <source>
        <dbReference type="ARBA" id="ARBA00010690"/>
    </source>
</evidence>